<keyword evidence="2" id="KW-0998">Cell outer membrane</keyword>
<evidence type="ECO:0000256" key="2">
    <source>
        <dbReference type="PROSITE-ProRule" id="PRU01360"/>
    </source>
</evidence>
<evidence type="ECO:0000256" key="4">
    <source>
        <dbReference type="SAM" id="SignalP"/>
    </source>
</evidence>
<keyword evidence="2" id="KW-0472">Membrane</keyword>
<dbReference type="RefSeq" id="WP_273158502.1">
    <property type="nucleotide sequence ID" value="NZ_JABZSJ010000008.1"/>
</dbReference>
<dbReference type="PANTHER" id="PTHR30069">
    <property type="entry name" value="TONB-DEPENDENT OUTER MEMBRANE RECEPTOR"/>
    <property type="match status" value="1"/>
</dbReference>
<keyword evidence="2" id="KW-1134">Transmembrane beta strand</keyword>
<dbReference type="AlphaFoldDB" id="A0A930MYA1"/>
<dbReference type="GO" id="GO:0009279">
    <property type="term" value="C:cell outer membrane"/>
    <property type="evidence" value="ECO:0007669"/>
    <property type="project" value="UniProtKB-SubCell"/>
</dbReference>
<accession>A0A930MYA1</accession>
<dbReference type="InterPro" id="IPR039426">
    <property type="entry name" value="TonB-dep_rcpt-like"/>
</dbReference>
<keyword evidence="1 4" id="KW-0732">Signal</keyword>
<dbReference type="NCBIfam" id="TIGR04056">
    <property type="entry name" value="OMP_RagA_SusC"/>
    <property type="match status" value="1"/>
</dbReference>
<feature type="chain" id="PRO_5037435219" evidence="4">
    <location>
        <begin position="22"/>
        <end position="1000"/>
    </location>
</feature>
<dbReference type="GO" id="GO:0015344">
    <property type="term" value="F:siderophore uptake transmembrane transporter activity"/>
    <property type="evidence" value="ECO:0007669"/>
    <property type="project" value="TreeGrafter"/>
</dbReference>
<dbReference type="InterPro" id="IPR023997">
    <property type="entry name" value="TonB-dep_OMP_SusC/RagA_CS"/>
</dbReference>
<dbReference type="Pfam" id="PF07715">
    <property type="entry name" value="Plug"/>
    <property type="match status" value="1"/>
</dbReference>
<comment type="similarity">
    <text evidence="2">Belongs to the TonB-dependent receptor family.</text>
</comment>
<dbReference type="InterPro" id="IPR037066">
    <property type="entry name" value="Plug_dom_sf"/>
</dbReference>
<evidence type="ECO:0000256" key="1">
    <source>
        <dbReference type="ARBA" id="ARBA00022729"/>
    </source>
</evidence>
<sequence length="1000" mass="111486">MKKRLTMFLACMFLSLGMAMAQTHVTGIVISSEDNEPVIGAFVKVLGTTDGTQTDVDGKFELNVPAGAMLEFSYVGMTPKKVKAAPEMRVVLESANKTLEGVVVVGYGSAKKIGSITGSITTVNADKLKNAPSSSALDALQGQVAGLNVLSSSGEAGDNAVSMSIHGKGSLGASSAPLYVIDGIPSSSRAIMAMNPNDIKNISVLKDASATSIYGSRAANGVIYVTTKNGSYSSKARITFRSQYGISTQADMRLYNNMMSSSELRSFWNSVGVDNATIDKRYTYKDEDGNSQIYNSNTRWWDYTMQFNNPQTQNDLTIEGGSERVSYMVGAGQFHQRGASIGNTFDRYTFRSNISARPKDWMRMGMNVNLSYDTTQRNGNFGNSSGTSTRLAGGLSFLLNPLYPAIDPKTGKEYDKRYPGSNLTNQHYDRANRPGITDRYGVLGNAFVELEPIKNLKIRTRVGTDMVFGRYNALVKPSYEFVTQGARLKSFTYGFTNTMTNTIEYSFNINDDHNFTILGGHEGMKSNSDYFEASSSGQIDDHLLQLQNGKKESFTMEESVVDTRSLSFFGRIDYDFKNRYFFDFSLRNDASSRFGKDNRNAMFWAAGFLWKVKNEAFMNDYQWIDDLNFKISYGTQGNSAIGDYAALGLIGATTNYDTNAAWAYGHPSNPNLTWEKQSMFSLTLDGKLFHKLDFELMYYIRKTSDMLMGVPYPYTSGYPQNVRNVGGLQNTGIDVKLGYDILRGRDYYVRAGINFNYNNEKVTELFQGRQRWEIANTMTAYVVGKPVMFYLPLWAGVNPANGEPLWYLPGTNVDETTMDPSRVTNQFDETTLTQNSGYRVNAPFNGGFNISAGWKGLTFAADFAVVLGKYMVNNDMYFYANYGFAGLTYNQHKMVNDFWRADNKNAKFPDWSKNYTMQFDSHLLENASFMRLKSLQIGYQLPKSMLTWQNVIEDVKFTLTGRNLFTVTKYTGIDPEVAGNLTVGRLGNSKQVLFGVEVAF</sequence>
<dbReference type="SUPFAM" id="SSF49464">
    <property type="entry name" value="Carboxypeptidase regulatory domain-like"/>
    <property type="match status" value="1"/>
</dbReference>
<keyword evidence="2" id="KW-0813">Transport</keyword>
<comment type="caution">
    <text evidence="6">The sequence shown here is derived from an EMBL/GenBank/DDBJ whole genome shotgun (WGS) entry which is preliminary data.</text>
</comment>
<feature type="signal peptide" evidence="4">
    <location>
        <begin position="1"/>
        <end position="21"/>
    </location>
</feature>
<organism evidence="6 7">
    <name type="scientific">Prevotella aurantiaca</name>
    <dbReference type="NCBI Taxonomy" id="596085"/>
    <lineage>
        <taxon>Bacteria</taxon>
        <taxon>Pseudomonadati</taxon>
        <taxon>Bacteroidota</taxon>
        <taxon>Bacteroidia</taxon>
        <taxon>Bacteroidales</taxon>
        <taxon>Prevotellaceae</taxon>
        <taxon>Prevotella</taxon>
    </lineage>
</organism>
<feature type="region of interest" description="Disordered" evidence="3">
    <location>
        <begin position="410"/>
        <end position="431"/>
    </location>
</feature>
<reference evidence="6" key="1">
    <citation type="submission" date="2020-04" db="EMBL/GenBank/DDBJ databases">
        <title>Deep metagenomics examines the oral microbiome during advanced dental caries in children, revealing novel taxa and co-occurrences with host molecules.</title>
        <authorList>
            <person name="Baker J.L."/>
            <person name="Morton J.T."/>
            <person name="Dinis M."/>
            <person name="Alvarez R."/>
            <person name="Tran N.C."/>
            <person name="Knight R."/>
            <person name="Edlund A."/>
        </authorList>
    </citation>
    <scope>NUCLEOTIDE SEQUENCE</scope>
    <source>
        <strain evidence="6">JCVI_44_bin.5</strain>
    </source>
</reference>
<keyword evidence="2" id="KW-0812">Transmembrane</keyword>
<proteinExistence type="inferred from homology"/>
<dbReference type="EMBL" id="JABZSJ010000008">
    <property type="protein sequence ID" value="MBF1383755.1"/>
    <property type="molecule type" value="Genomic_DNA"/>
</dbReference>
<dbReference type="PROSITE" id="PS52016">
    <property type="entry name" value="TONB_DEPENDENT_REC_3"/>
    <property type="match status" value="1"/>
</dbReference>
<dbReference type="InterPro" id="IPR023996">
    <property type="entry name" value="TonB-dep_OMP_SusC/RagA"/>
</dbReference>
<dbReference type="InterPro" id="IPR008969">
    <property type="entry name" value="CarboxyPept-like_regulatory"/>
</dbReference>
<dbReference type="GO" id="GO:0044718">
    <property type="term" value="P:siderophore transmembrane transport"/>
    <property type="evidence" value="ECO:0007669"/>
    <property type="project" value="TreeGrafter"/>
</dbReference>
<evidence type="ECO:0000313" key="7">
    <source>
        <dbReference type="Proteomes" id="UP000771736"/>
    </source>
</evidence>
<evidence type="ECO:0000259" key="5">
    <source>
        <dbReference type="Pfam" id="PF07715"/>
    </source>
</evidence>
<evidence type="ECO:0000256" key="3">
    <source>
        <dbReference type="SAM" id="MobiDB-lite"/>
    </source>
</evidence>
<dbReference type="Gene3D" id="2.170.130.10">
    <property type="entry name" value="TonB-dependent receptor, plug domain"/>
    <property type="match status" value="1"/>
</dbReference>
<dbReference type="Gene3D" id="2.60.40.1120">
    <property type="entry name" value="Carboxypeptidase-like, regulatory domain"/>
    <property type="match status" value="1"/>
</dbReference>
<dbReference type="Proteomes" id="UP000771736">
    <property type="component" value="Unassembled WGS sequence"/>
</dbReference>
<dbReference type="InterPro" id="IPR012910">
    <property type="entry name" value="Plug_dom"/>
</dbReference>
<evidence type="ECO:0000313" key="6">
    <source>
        <dbReference type="EMBL" id="MBF1383755.1"/>
    </source>
</evidence>
<dbReference type="SUPFAM" id="SSF56935">
    <property type="entry name" value="Porins"/>
    <property type="match status" value="1"/>
</dbReference>
<gene>
    <name evidence="6" type="ORF">HXN26_02695</name>
</gene>
<feature type="domain" description="TonB-dependent receptor plug" evidence="5">
    <location>
        <begin position="115"/>
        <end position="222"/>
    </location>
</feature>
<comment type="subcellular location">
    <subcellularLocation>
        <location evidence="2">Cell outer membrane</location>
        <topology evidence="2">Multi-pass membrane protein</topology>
    </subcellularLocation>
</comment>
<protein>
    <submittedName>
        <fullName evidence="6">SusC/RagA family TonB-linked outer membrane protein</fullName>
    </submittedName>
</protein>
<dbReference type="Pfam" id="PF13715">
    <property type="entry name" value="CarbopepD_reg_2"/>
    <property type="match status" value="1"/>
</dbReference>
<name>A0A930MYA1_9BACT</name>
<dbReference type="NCBIfam" id="TIGR04057">
    <property type="entry name" value="SusC_RagA_signa"/>
    <property type="match status" value="1"/>
</dbReference>
<dbReference type="PANTHER" id="PTHR30069:SF29">
    <property type="entry name" value="HEMOGLOBIN AND HEMOGLOBIN-HAPTOGLOBIN-BINDING PROTEIN 1-RELATED"/>
    <property type="match status" value="1"/>
</dbReference>